<dbReference type="RefSeq" id="WP_093050935.1">
    <property type="nucleotide sequence ID" value="NZ_FOGT01000006.1"/>
</dbReference>
<dbReference type="InterPro" id="IPR024411">
    <property type="entry name" value="Tail_terminator_phage"/>
</dbReference>
<keyword evidence="2" id="KW-1185">Reference proteome</keyword>
<evidence type="ECO:0000313" key="1">
    <source>
        <dbReference type="EMBL" id="SES02660.1"/>
    </source>
</evidence>
<protein>
    <submittedName>
        <fullName evidence="1">Bacteriophage minor capsid protein</fullName>
    </submittedName>
</protein>
<name>A0A1H9TZ69_9BACI</name>
<accession>A0A1H9TZ69</accession>
<dbReference type="EMBL" id="FOGT01000006">
    <property type="protein sequence ID" value="SES02660.1"/>
    <property type="molecule type" value="Genomic_DNA"/>
</dbReference>
<sequence length="122" mass="14036">MDFLTDLRNKTMQELDLFTTISPMVLPRDNKGIAIRPAPTSNGAWRLDGAQTGVFSVQLLVRADTWLVAWEEINKIDQYWNGQNSDFMNGLTLMQTTTSPNWVEIDDHNRHVFTALYQAEFE</sequence>
<dbReference type="Pfam" id="PF12691">
    <property type="entry name" value="Phage_tail_terminator_6"/>
    <property type="match status" value="1"/>
</dbReference>
<proteinExistence type="predicted"/>
<dbReference type="AlphaFoldDB" id="A0A1H9TZ69"/>
<evidence type="ECO:0000313" key="2">
    <source>
        <dbReference type="Proteomes" id="UP000198571"/>
    </source>
</evidence>
<reference evidence="2" key="1">
    <citation type="submission" date="2016-10" db="EMBL/GenBank/DDBJ databases">
        <authorList>
            <person name="Varghese N."/>
            <person name="Submissions S."/>
        </authorList>
    </citation>
    <scope>NUCLEOTIDE SEQUENCE [LARGE SCALE GENOMIC DNA]</scope>
    <source>
        <strain evidence="2">S9</strain>
    </source>
</reference>
<organism evidence="1 2">
    <name type="scientific">Salipaludibacillus aurantiacus</name>
    <dbReference type="NCBI Taxonomy" id="1601833"/>
    <lineage>
        <taxon>Bacteria</taxon>
        <taxon>Bacillati</taxon>
        <taxon>Bacillota</taxon>
        <taxon>Bacilli</taxon>
        <taxon>Bacillales</taxon>
        <taxon>Bacillaceae</taxon>
    </lineage>
</organism>
<gene>
    <name evidence="1" type="ORF">SAMN05518684_106199</name>
</gene>
<dbReference type="Proteomes" id="UP000198571">
    <property type="component" value="Unassembled WGS sequence"/>
</dbReference>
<dbReference type="STRING" id="1601833.SAMN05518684_106199"/>